<dbReference type="STRING" id="1209931.A0A135T6Z2"/>
<dbReference type="Proteomes" id="UP000070121">
    <property type="component" value="Unassembled WGS sequence"/>
</dbReference>
<protein>
    <submittedName>
        <fullName evidence="1">Uncharacterized protein</fullName>
    </submittedName>
</protein>
<organism evidence="1 2">
    <name type="scientific">Colletotrichum salicis</name>
    <dbReference type="NCBI Taxonomy" id="1209931"/>
    <lineage>
        <taxon>Eukaryota</taxon>
        <taxon>Fungi</taxon>
        <taxon>Dikarya</taxon>
        <taxon>Ascomycota</taxon>
        <taxon>Pezizomycotina</taxon>
        <taxon>Sordariomycetes</taxon>
        <taxon>Hypocreomycetidae</taxon>
        <taxon>Glomerellales</taxon>
        <taxon>Glomerellaceae</taxon>
        <taxon>Colletotrichum</taxon>
        <taxon>Colletotrichum acutatum species complex</taxon>
    </lineage>
</organism>
<reference evidence="1 2" key="1">
    <citation type="submission" date="2014-02" db="EMBL/GenBank/DDBJ databases">
        <title>The genome sequence of Colletotrichum salicis CBS 607.94.</title>
        <authorList>
            <person name="Baroncelli R."/>
            <person name="Thon M.R."/>
        </authorList>
    </citation>
    <scope>NUCLEOTIDE SEQUENCE [LARGE SCALE GENOMIC DNA]</scope>
    <source>
        <strain evidence="1 2">CBS 607.94</strain>
    </source>
</reference>
<keyword evidence="2" id="KW-1185">Reference proteome</keyword>
<evidence type="ECO:0000313" key="1">
    <source>
        <dbReference type="EMBL" id="KXH43895.1"/>
    </source>
</evidence>
<dbReference type="AlphaFoldDB" id="A0A135T6Z2"/>
<proteinExistence type="predicted"/>
<dbReference type="OrthoDB" id="539213at2759"/>
<dbReference type="EMBL" id="JFFI01002087">
    <property type="protein sequence ID" value="KXH43895.1"/>
    <property type="molecule type" value="Genomic_DNA"/>
</dbReference>
<sequence>MDAPRIFGPAPQATFYDIPYDQRWEPLKRIIIEAFLGEASCRPLTFPKLSEFMKKHRGFDASLVNLYPPSIAIASASGTLKENTKKEENTAVITAIGKHNRPGGRFSDVEIRQGDLMRPVDSKQVKRFINDTIRQHSAPPLTPGIISQWNLPYAAYQASLARQDNHASPFSHNPPTPQYLHVNSPDISAGRGETPDIITPTSALIRRKTLTISDWLHDYWMYCFMTAKFLGVGPQEWIVGLISDVPTGSGVAGTPDALHSTSPFARVSILSPQETPLTKNPRLTDLCRWVIHHEDTVDLDDDFTPPSPPKEQATVELGDQSSWTEWPTSQTARSYQSSIQEAFTSSRFSAIAPNEVPISSEVVVEVISKSPEQLS</sequence>
<comment type="caution">
    <text evidence="1">The sequence shown here is derived from an EMBL/GenBank/DDBJ whole genome shotgun (WGS) entry which is preliminary data.</text>
</comment>
<evidence type="ECO:0000313" key="2">
    <source>
        <dbReference type="Proteomes" id="UP000070121"/>
    </source>
</evidence>
<accession>A0A135T6Z2</accession>
<gene>
    <name evidence="1" type="ORF">CSAL01_01811</name>
</gene>
<name>A0A135T6Z2_9PEZI</name>